<reference evidence="7" key="1">
    <citation type="journal article" date="2017" name="Nature">
        <title>The genome of Chenopodium quinoa.</title>
        <authorList>
            <person name="Jarvis D.E."/>
            <person name="Ho Y.S."/>
            <person name="Lightfoot D.J."/>
            <person name="Schmoeckel S.M."/>
            <person name="Li B."/>
            <person name="Borm T.J.A."/>
            <person name="Ohyanagi H."/>
            <person name="Mineta K."/>
            <person name="Michell C.T."/>
            <person name="Saber N."/>
            <person name="Kharbatia N.M."/>
            <person name="Rupper R.R."/>
            <person name="Sharp A.R."/>
            <person name="Dally N."/>
            <person name="Boughton B.A."/>
            <person name="Woo Y.H."/>
            <person name="Gao G."/>
            <person name="Schijlen E.G.W.M."/>
            <person name="Guo X."/>
            <person name="Momin A.A."/>
            <person name="Negrao S."/>
            <person name="Al-Babili S."/>
            <person name="Gehring C."/>
            <person name="Roessner U."/>
            <person name="Jung C."/>
            <person name="Murphy K."/>
            <person name="Arold S.T."/>
            <person name="Gojobori T."/>
            <person name="van der Linden C.G."/>
            <person name="van Loo E.N."/>
            <person name="Jellen E.N."/>
            <person name="Maughan P.J."/>
            <person name="Tester M."/>
        </authorList>
    </citation>
    <scope>NUCLEOTIDE SEQUENCE [LARGE SCALE GENOMIC DNA]</scope>
    <source>
        <strain evidence="7">cv. PI 614886</strain>
    </source>
</reference>
<dbReference type="InterPro" id="IPR045274">
    <property type="entry name" value="WAK-like"/>
</dbReference>
<dbReference type="GO" id="GO:0005524">
    <property type="term" value="F:ATP binding"/>
    <property type="evidence" value="ECO:0007669"/>
    <property type="project" value="UniProtKB-KW"/>
</dbReference>
<dbReference type="SMART" id="SM00220">
    <property type="entry name" value="S_TKc"/>
    <property type="match status" value="1"/>
</dbReference>
<keyword evidence="5" id="KW-0472">Membrane</keyword>
<accession>A0A803MPU3</accession>
<dbReference type="InterPro" id="IPR011009">
    <property type="entry name" value="Kinase-like_dom_sf"/>
</dbReference>
<dbReference type="FunFam" id="1.10.510.10:FF:000084">
    <property type="entry name" value="Wall-associated receptor kinase 2"/>
    <property type="match status" value="1"/>
</dbReference>
<evidence type="ECO:0000313" key="8">
    <source>
        <dbReference type="Proteomes" id="UP000596660"/>
    </source>
</evidence>
<reference evidence="7" key="2">
    <citation type="submission" date="2021-03" db="UniProtKB">
        <authorList>
            <consortium name="EnsemblPlants"/>
        </authorList>
    </citation>
    <scope>IDENTIFICATION</scope>
</reference>
<dbReference type="GO" id="GO:0007166">
    <property type="term" value="P:cell surface receptor signaling pathway"/>
    <property type="evidence" value="ECO:0007669"/>
    <property type="project" value="InterPro"/>
</dbReference>
<keyword evidence="2" id="KW-0067">ATP-binding</keyword>
<dbReference type="EnsemblPlants" id="AUR62033294-RA">
    <property type="protein sequence ID" value="AUR62033294-RA:cds"/>
    <property type="gene ID" value="AUR62033294"/>
</dbReference>
<evidence type="ECO:0000256" key="2">
    <source>
        <dbReference type="ARBA" id="ARBA00022840"/>
    </source>
</evidence>
<comment type="catalytic activity">
    <reaction evidence="4">
        <text>L-threonyl-[protein] + ATP = O-phospho-L-threonyl-[protein] + ADP + H(+)</text>
        <dbReference type="Rhea" id="RHEA:46608"/>
        <dbReference type="Rhea" id="RHEA-COMP:11060"/>
        <dbReference type="Rhea" id="RHEA-COMP:11605"/>
        <dbReference type="ChEBI" id="CHEBI:15378"/>
        <dbReference type="ChEBI" id="CHEBI:30013"/>
        <dbReference type="ChEBI" id="CHEBI:30616"/>
        <dbReference type="ChEBI" id="CHEBI:61977"/>
        <dbReference type="ChEBI" id="CHEBI:456216"/>
    </reaction>
</comment>
<comment type="catalytic activity">
    <reaction evidence="3">
        <text>L-seryl-[protein] + ATP = O-phospho-L-seryl-[protein] + ADP + H(+)</text>
        <dbReference type="Rhea" id="RHEA:17989"/>
        <dbReference type="Rhea" id="RHEA-COMP:9863"/>
        <dbReference type="Rhea" id="RHEA-COMP:11604"/>
        <dbReference type="ChEBI" id="CHEBI:15378"/>
        <dbReference type="ChEBI" id="CHEBI:29999"/>
        <dbReference type="ChEBI" id="CHEBI:30616"/>
        <dbReference type="ChEBI" id="CHEBI:83421"/>
        <dbReference type="ChEBI" id="CHEBI:456216"/>
    </reaction>
</comment>
<feature type="domain" description="Protein kinase" evidence="6">
    <location>
        <begin position="98"/>
        <end position="427"/>
    </location>
</feature>
<dbReference type="GO" id="GO:0005886">
    <property type="term" value="C:plasma membrane"/>
    <property type="evidence" value="ECO:0007669"/>
    <property type="project" value="TreeGrafter"/>
</dbReference>
<dbReference type="Gramene" id="AUR62033294-RA">
    <property type="protein sequence ID" value="AUR62033294-RA:cds"/>
    <property type="gene ID" value="AUR62033294"/>
</dbReference>
<keyword evidence="8" id="KW-1185">Reference proteome</keyword>
<proteinExistence type="predicted"/>
<dbReference type="AlphaFoldDB" id="A0A803MPU3"/>
<dbReference type="InterPro" id="IPR008271">
    <property type="entry name" value="Ser/Thr_kinase_AS"/>
</dbReference>
<sequence length="474" mass="53298">MDHACTRAFLVDTDWIANKSKNLEHFQNICDPARVVLEWSVTDLPVNLPSYANSSCVNKAPSPDDAGGYVCRCKGEFYEGNPYLPNCCQVVRGCEGCVQDCISLGNHTFGCPQKPEKVNTTTIAVGLGLGISIVLVLALVGVYWLYHVHKRRRNNRIKAKNFERNGGLLLKQQMSSEDNNVEKTRILTSDELEKATDQYNVNRIVGEGGQGTVYKGMLNDGKLVAIKKSKKVDESQLNVFINELEDFPITWEMRLHIATDIANALAYLHSSYLIPIFHRDIKSSNILLDNKYRAKLSDFGISKSVGVDQTHITTRVVGTFGYLDPGYFQSNQFTDKSDVYSFGVVLVELLSGQKANRVIDDEERGLVVWFLEHMGDSSLYDILDARVKREGREEEIMLVAQLAKRCVNLDGKRRPAMKEVAAELETIRSSLQHGLSKNQSISNNEQDDAQTIYSSIDMSLDDTIEEQHLFSRFH</sequence>
<dbReference type="GO" id="GO:0004674">
    <property type="term" value="F:protein serine/threonine kinase activity"/>
    <property type="evidence" value="ECO:0007669"/>
    <property type="project" value="TreeGrafter"/>
</dbReference>
<dbReference type="Gene3D" id="1.10.510.10">
    <property type="entry name" value="Transferase(Phosphotransferase) domain 1"/>
    <property type="match status" value="1"/>
</dbReference>
<feature type="transmembrane region" description="Helical" evidence="5">
    <location>
        <begin position="123"/>
        <end position="146"/>
    </location>
</feature>
<dbReference type="OMA" id="WIANKSK"/>
<keyword evidence="1" id="KW-0547">Nucleotide-binding</keyword>
<dbReference type="PROSITE" id="PS50011">
    <property type="entry name" value="PROTEIN_KINASE_DOM"/>
    <property type="match status" value="1"/>
</dbReference>
<dbReference type="SUPFAM" id="SSF56112">
    <property type="entry name" value="Protein kinase-like (PK-like)"/>
    <property type="match status" value="1"/>
</dbReference>
<dbReference type="InterPro" id="IPR000719">
    <property type="entry name" value="Prot_kinase_dom"/>
</dbReference>
<evidence type="ECO:0000256" key="1">
    <source>
        <dbReference type="ARBA" id="ARBA00022741"/>
    </source>
</evidence>
<dbReference type="Proteomes" id="UP000596660">
    <property type="component" value="Unplaced"/>
</dbReference>
<evidence type="ECO:0000256" key="3">
    <source>
        <dbReference type="ARBA" id="ARBA00047558"/>
    </source>
</evidence>
<evidence type="ECO:0000256" key="5">
    <source>
        <dbReference type="SAM" id="Phobius"/>
    </source>
</evidence>
<organism evidence="7 8">
    <name type="scientific">Chenopodium quinoa</name>
    <name type="common">Quinoa</name>
    <dbReference type="NCBI Taxonomy" id="63459"/>
    <lineage>
        <taxon>Eukaryota</taxon>
        <taxon>Viridiplantae</taxon>
        <taxon>Streptophyta</taxon>
        <taxon>Embryophyta</taxon>
        <taxon>Tracheophyta</taxon>
        <taxon>Spermatophyta</taxon>
        <taxon>Magnoliopsida</taxon>
        <taxon>eudicotyledons</taxon>
        <taxon>Gunneridae</taxon>
        <taxon>Pentapetalae</taxon>
        <taxon>Caryophyllales</taxon>
        <taxon>Chenopodiaceae</taxon>
        <taxon>Chenopodioideae</taxon>
        <taxon>Atripliceae</taxon>
        <taxon>Chenopodium</taxon>
    </lineage>
</organism>
<dbReference type="PROSITE" id="PS00108">
    <property type="entry name" value="PROTEIN_KINASE_ST"/>
    <property type="match status" value="1"/>
</dbReference>
<name>A0A803MPU3_CHEQI</name>
<evidence type="ECO:0000256" key="4">
    <source>
        <dbReference type="ARBA" id="ARBA00047951"/>
    </source>
</evidence>
<dbReference type="Gene3D" id="3.30.200.20">
    <property type="entry name" value="Phosphorylase Kinase, domain 1"/>
    <property type="match status" value="1"/>
</dbReference>
<keyword evidence="5" id="KW-1133">Transmembrane helix</keyword>
<keyword evidence="5" id="KW-0812">Transmembrane</keyword>
<protein>
    <recommendedName>
        <fullName evidence="6">Protein kinase domain-containing protein</fullName>
    </recommendedName>
</protein>
<dbReference type="PANTHER" id="PTHR27005:SF521">
    <property type="entry name" value="WALL-ASSOCIATED RECEPTOR KINASE-LIKE 6"/>
    <property type="match status" value="1"/>
</dbReference>
<dbReference type="PANTHER" id="PTHR27005">
    <property type="entry name" value="WALL-ASSOCIATED RECEPTOR KINASE-LIKE 21"/>
    <property type="match status" value="1"/>
</dbReference>
<evidence type="ECO:0000313" key="7">
    <source>
        <dbReference type="EnsemblPlants" id="AUR62033294-RA:cds"/>
    </source>
</evidence>
<dbReference type="Pfam" id="PF00069">
    <property type="entry name" value="Pkinase"/>
    <property type="match status" value="1"/>
</dbReference>
<evidence type="ECO:0000259" key="6">
    <source>
        <dbReference type="PROSITE" id="PS50011"/>
    </source>
</evidence>